<keyword evidence="2 6" id="KW-0812">Transmembrane</keyword>
<protein>
    <recommendedName>
        <fullName evidence="7">G-protein coupled receptors family 1 profile domain-containing protein</fullName>
    </recommendedName>
</protein>
<feature type="region of interest" description="Disordered" evidence="5">
    <location>
        <begin position="340"/>
        <end position="362"/>
    </location>
</feature>
<feature type="transmembrane region" description="Helical" evidence="6">
    <location>
        <begin position="40"/>
        <end position="63"/>
    </location>
</feature>
<name>A0AAD2PVW2_9STRA</name>
<evidence type="ECO:0000256" key="1">
    <source>
        <dbReference type="ARBA" id="ARBA00004370"/>
    </source>
</evidence>
<dbReference type="Proteomes" id="UP001295423">
    <property type="component" value="Unassembled WGS sequence"/>
</dbReference>
<organism evidence="8 9">
    <name type="scientific">Cylindrotheca closterium</name>
    <dbReference type="NCBI Taxonomy" id="2856"/>
    <lineage>
        <taxon>Eukaryota</taxon>
        <taxon>Sar</taxon>
        <taxon>Stramenopiles</taxon>
        <taxon>Ochrophyta</taxon>
        <taxon>Bacillariophyta</taxon>
        <taxon>Bacillariophyceae</taxon>
        <taxon>Bacillariophycidae</taxon>
        <taxon>Bacillariales</taxon>
        <taxon>Bacillariaceae</taxon>
        <taxon>Cylindrotheca</taxon>
    </lineage>
</organism>
<evidence type="ECO:0000313" key="8">
    <source>
        <dbReference type="EMBL" id="CAJ1957827.1"/>
    </source>
</evidence>
<evidence type="ECO:0000313" key="9">
    <source>
        <dbReference type="Proteomes" id="UP001295423"/>
    </source>
</evidence>
<dbReference type="AlphaFoldDB" id="A0AAD2PVW2"/>
<feature type="domain" description="G-protein coupled receptors family 1 profile" evidence="7">
    <location>
        <begin position="44"/>
        <end position="266"/>
    </location>
</feature>
<reference evidence="8" key="1">
    <citation type="submission" date="2023-08" db="EMBL/GenBank/DDBJ databases">
        <authorList>
            <person name="Audoor S."/>
            <person name="Bilcke G."/>
        </authorList>
    </citation>
    <scope>NUCLEOTIDE SEQUENCE</scope>
</reference>
<evidence type="ECO:0000256" key="3">
    <source>
        <dbReference type="ARBA" id="ARBA00022989"/>
    </source>
</evidence>
<evidence type="ECO:0000256" key="4">
    <source>
        <dbReference type="ARBA" id="ARBA00023136"/>
    </source>
</evidence>
<feature type="transmembrane region" description="Helical" evidence="6">
    <location>
        <begin position="153"/>
        <end position="175"/>
    </location>
</feature>
<gene>
    <name evidence="8" type="ORF">CYCCA115_LOCUS16895</name>
</gene>
<dbReference type="PROSITE" id="PS50262">
    <property type="entry name" value="G_PROTEIN_RECEP_F1_2"/>
    <property type="match status" value="1"/>
</dbReference>
<feature type="compositionally biased region" description="Acidic residues" evidence="5">
    <location>
        <begin position="343"/>
        <end position="353"/>
    </location>
</feature>
<comment type="subcellular location">
    <subcellularLocation>
        <location evidence="1">Membrane</location>
    </subcellularLocation>
</comment>
<proteinExistence type="predicted"/>
<keyword evidence="4 6" id="KW-0472">Membrane</keyword>
<evidence type="ECO:0000256" key="5">
    <source>
        <dbReference type="SAM" id="MobiDB-lite"/>
    </source>
</evidence>
<evidence type="ECO:0000256" key="2">
    <source>
        <dbReference type="ARBA" id="ARBA00022692"/>
    </source>
</evidence>
<sequence>MSSDDELLDIQVREWELGPNNTVFDNLKAAPSDEILHIQWMLYITLLAIAAVFMASVFCAILLDKKCRRNSFNTYLLYLTAPDLAFTASCIITCSLNVSTGAFYSDASCTYQSFYCVFAIASSSWLNAILAWQLHKMLYCSNRAIRYHPPTRFRVSVQSLSVYAWSGFVASWAAWGADWWPIRNGLYSGVLCLPMPYDQTSVIFFYSVFAPCVFVIPLLYISYITFDTLRHRLLPPLKQRKTLMIFFRLVLIYFVFWLPAILITFVGSNWLSSWWGFTGGAWAHLQGAASAAVCLVKPDVWDACRRLISFKGDTPDTTAPENTGKLGSLDNFRSDSFLGIHEGDDDDEEEEEARTEQFSSAVSAREVNNATVDSVTKAFELVEEGNS</sequence>
<dbReference type="InterPro" id="IPR017452">
    <property type="entry name" value="GPCR_Rhodpsn_7TM"/>
</dbReference>
<feature type="transmembrane region" description="Helical" evidence="6">
    <location>
        <begin position="75"/>
        <end position="98"/>
    </location>
</feature>
<accession>A0AAD2PVW2</accession>
<comment type="caution">
    <text evidence="8">The sequence shown here is derived from an EMBL/GenBank/DDBJ whole genome shotgun (WGS) entry which is preliminary data.</text>
</comment>
<keyword evidence="9" id="KW-1185">Reference proteome</keyword>
<dbReference type="Gene3D" id="1.20.1070.10">
    <property type="entry name" value="Rhodopsin 7-helix transmembrane proteins"/>
    <property type="match status" value="1"/>
</dbReference>
<dbReference type="CDD" id="cd00637">
    <property type="entry name" value="7tm_classA_rhodopsin-like"/>
    <property type="match status" value="1"/>
</dbReference>
<evidence type="ECO:0000259" key="7">
    <source>
        <dbReference type="PROSITE" id="PS50262"/>
    </source>
</evidence>
<feature type="transmembrane region" description="Helical" evidence="6">
    <location>
        <begin position="110"/>
        <end position="132"/>
    </location>
</feature>
<dbReference type="SUPFAM" id="SSF81321">
    <property type="entry name" value="Family A G protein-coupled receptor-like"/>
    <property type="match status" value="1"/>
</dbReference>
<keyword evidence="3 6" id="KW-1133">Transmembrane helix</keyword>
<dbReference type="GO" id="GO:0016020">
    <property type="term" value="C:membrane"/>
    <property type="evidence" value="ECO:0007669"/>
    <property type="project" value="UniProtKB-SubCell"/>
</dbReference>
<feature type="transmembrane region" description="Helical" evidence="6">
    <location>
        <begin position="203"/>
        <end position="224"/>
    </location>
</feature>
<feature type="transmembrane region" description="Helical" evidence="6">
    <location>
        <begin position="245"/>
        <end position="268"/>
    </location>
</feature>
<dbReference type="EMBL" id="CAKOGP040001958">
    <property type="protein sequence ID" value="CAJ1957827.1"/>
    <property type="molecule type" value="Genomic_DNA"/>
</dbReference>
<evidence type="ECO:0000256" key="6">
    <source>
        <dbReference type="SAM" id="Phobius"/>
    </source>
</evidence>